<dbReference type="AlphaFoldDB" id="A0A4Z2GQ01"/>
<name>A0A4Z2GQ01_9TELE</name>
<accession>A0A4Z2GQ01</accession>
<keyword evidence="2" id="KW-1185">Reference proteome</keyword>
<evidence type="ECO:0000313" key="2">
    <source>
        <dbReference type="Proteomes" id="UP000314294"/>
    </source>
</evidence>
<proteinExistence type="predicted"/>
<gene>
    <name evidence="1" type="ORF">EYF80_034434</name>
</gene>
<reference evidence="1 2" key="1">
    <citation type="submission" date="2019-03" db="EMBL/GenBank/DDBJ databases">
        <title>First draft genome of Liparis tanakae, snailfish: a comprehensive survey of snailfish specific genes.</title>
        <authorList>
            <person name="Kim W."/>
            <person name="Song I."/>
            <person name="Jeong J.-H."/>
            <person name="Kim D."/>
            <person name="Kim S."/>
            <person name="Ryu S."/>
            <person name="Song J.Y."/>
            <person name="Lee S.K."/>
        </authorList>
    </citation>
    <scope>NUCLEOTIDE SEQUENCE [LARGE SCALE GENOMIC DNA]</scope>
    <source>
        <tissue evidence="1">Muscle</tissue>
    </source>
</reference>
<organism evidence="1 2">
    <name type="scientific">Liparis tanakae</name>
    <name type="common">Tanaka's snailfish</name>
    <dbReference type="NCBI Taxonomy" id="230148"/>
    <lineage>
        <taxon>Eukaryota</taxon>
        <taxon>Metazoa</taxon>
        <taxon>Chordata</taxon>
        <taxon>Craniata</taxon>
        <taxon>Vertebrata</taxon>
        <taxon>Euteleostomi</taxon>
        <taxon>Actinopterygii</taxon>
        <taxon>Neopterygii</taxon>
        <taxon>Teleostei</taxon>
        <taxon>Neoteleostei</taxon>
        <taxon>Acanthomorphata</taxon>
        <taxon>Eupercaria</taxon>
        <taxon>Perciformes</taxon>
        <taxon>Cottioidei</taxon>
        <taxon>Cottales</taxon>
        <taxon>Liparidae</taxon>
        <taxon>Liparis</taxon>
    </lineage>
</organism>
<dbReference type="Proteomes" id="UP000314294">
    <property type="component" value="Unassembled WGS sequence"/>
</dbReference>
<sequence>MLTSGVGRQKRVVPTALYSMAKSTRGWSPSPESLHLAAPLIFHSSCAPMQKLFTLMPEKKMFVNSCLRDGGRLAQSSGGQQVFRNPKGVDS</sequence>
<protein>
    <submittedName>
        <fullName evidence="1">Uncharacterized protein</fullName>
    </submittedName>
</protein>
<dbReference type="EMBL" id="SRLO01000458">
    <property type="protein sequence ID" value="TNN55361.1"/>
    <property type="molecule type" value="Genomic_DNA"/>
</dbReference>
<comment type="caution">
    <text evidence="1">The sequence shown here is derived from an EMBL/GenBank/DDBJ whole genome shotgun (WGS) entry which is preliminary data.</text>
</comment>
<evidence type="ECO:0000313" key="1">
    <source>
        <dbReference type="EMBL" id="TNN55361.1"/>
    </source>
</evidence>